<evidence type="ECO:0000256" key="7">
    <source>
        <dbReference type="ARBA" id="ARBA00051086"/>
    </source>
</evidence>
<reference evidence="13" key="1">
    <citation type="submission" date="2013-05" db="EMBL/GenBank/DDBJ databases">
        <authorList>
            <person name="Yim A.K.Y."/>
            <person name="Chan T.F."/>
            <person name="Ji K.M."/>
            <person name="Liu X.Y."/>
            <person name="Zhou J.W."/>
            <person name="Li R.Q."/>
            <person name="Yang K.Y."/>
            <person name="Li J."/>
            <person name="Li M."/>
            <person name="Law P.T.W."/>
            <person name="Wu Y.L."/>
            <person name="Cai Z.L."/>
            <person name="Qin H."/>
            <person name="Bao Y."/>
            <person name="Leung R.K.K."/>
            <person name="Ng P.K.S."/>
            <person name="Zou J."/>
            <person name="Zhong X.J."/>
            <person name="Ran P.X."/>
            <person name="Zhong N.S."/>
            <person name="Liu Z.G."/>
            <person name="Tsui S.K.W."/>
        </authorList>
    </citation>
    <scope>NUCLEOTIDE SEQUENCE</scope>
    <source>
        <strain evidence="13">Derf</strain>
        <tissue evidence="13">Whole organism</tissue>
    </source>
</reference>
<dbReference type="InterPro" id="IPR000086">
    <property type="entry name" value="NUDIX_hydrolase_dom"/>
</dbReference>
<evidence type="ECO:0000256" key="10">
    <source>
        <dbReference type="ARBA" id="ARBA00071467"/>
    </source>
</evidence>
<dbReference type="CDD" id="cd18887">
    <property type="entry name" value="NUDIX_UGPPase_Nudt14"/>
    <property type="match status" value="1"/>
</dbReference>
<evidence type="ECO:0000313" key="13">
    <source>
        <dbReference type="EMBL" id="KAH9501854.1"/>
    </source>
</evidence>
<dbReference type="GO" id="GO:0008768">
    <property type="term" value="F:UDP-sugar diphosphatase activity"/>
    <property type="evidence" value="ECO:0007669"/>
    <property type="project" value="UniProtKB-EC"/>
</dbReference>
<proteinExistence type="predicted"/>
<dbReference type="GO" id="GO:0005737">
    <property type="term" value="C:cytoplasm"/>
    <property type="evidence" value="ECO:0007669"/>
    <property type="project" value="UniProtKB-SubCell"/>
</dbReference>
<keyword evidence="4" id="KW-0963">Cytoplasm</keyword>
<keyword evidence="14" id="KW-1185">Reference proteome</keyword>
<dbReference type="GO" id="GO:0046872">
    <property type="term" value="F:metal ion binding"/>
    <property type="evidence" value="ECO:0007669"/>
    <property type="project" value="InterPro"/>
</dbReference>
<protein>
    <recommendedName>
        <fullName evidence="10">Uridine diphosphate glucose pyrophosphatase NUDT14</fullName>
        <ecNumber evidence="9">3.6.1.45</ecNumber>
    </recommendedName>
    <alternativeName>
        <fullName evidence="11">Nucleoside diphosphate-linked moiety X motif 14</fullName>
    </alternativeName>
</protein>
<dbReference type="Gene3D" id="3.90.79.10">
    <property type="entry name" value="Nucleoside Triphosphate Pyrophosphohydrolase"/>
    <property type="match status" value="1"/>
</dbReference>
<sequence length="238" mass="27130">MSNKNENKNMNAEQENTLEIIDIQSLVNIESPYLKPFRLQYRDHDGRIKVWDCVRTHDSVAILIYNKSRNVLVFVRQFRPPVFLATLFNKFNCSISDLKELQRKSKEMKHDCGYTIELCAGIIDKDGLSPREIAREEVLEETGYNPPIDALELITSCRTGVGSSGSLQHLFYCQVDDSMRVNSGGGIDDESIEVIELSIEAAKTEMFANDEQTGLGRTGGFRFAVCWFNFIKYPQINK</sequence>
<comment type="caution">
    <text evidence="13">The sequence shown here is derived from an EMBL/GenBank/DDBJ whole genome shotgun (WGS) entry which is preliminary data.</text>
</comment>
<reference evidence="13" key="2">
    <citation type="journal article" date="2022" name="Res Sq">
        <title>Comparative Genomics Reveals Insights into the Divergent Evolution of Astigmatic Mites and Household Pest Adaptations.</title>
        <authorList>
            <person name="Xiong Q."/>
            <person name="Wan A.T.-Y."/>
            <person name="Liu X.-Y."/>
            <person name="Fung C.S.-H."/>
            <person name="Xiao X."/>
            <person name="Malainual N."/>
            <person name="Hou J."/>
            <person name="Wang L."/>
            <person name="Wang M."/>
            <person name="Yang K."/>
            <person name="Cui Y."/>
            <person name="Leung E."/>
            <person name="Nong W."/>
            <person name="Shin S.-K."/>
            <person name="Au S."/>
            <person name="Jeong K.Y."/>
            <person name="Chew F.T."/>
            <person name="Hui J."/>
            <person name="Leung T.F."/>
            <person name="Tungtrongchitr A."/>
            <person name="Zhong N."/>
            <person name="Liu Z."/>
            <person name="Tsui S."/>
        </authorList>
    </citation>
    <scope>NUCLEOTIDE SEQUENCE</scope>
    <source>
        <strain evidence="13">Derf</strain>
        <tissue evidence="13">Whole organism</tissue>
    </source>
</reference>
<evidence type="ECO:0000256" key="2">
    <source>
        <dbReference type="ARBA" id="ARBA00004496"/>
    </source>
</evidence>
<comment type="subunit">
    <text evidence="3">Homodimer.</text>
</comment>
<dbReference type="PANTHER" id="PTHR11839:SF15">
    <property type="entry name" value="URIDINE DIPHOSPHATE GLUCOSE PYROPHOSPHATASE NUDT14"/>
    <property type="match status" value="1"/>
</dbReference>
<dbReference type="GO" id="GO:0006753">
    <property type="term" value="P:nucleoside phosphate metabolic process"/>
    <property type="evidence" value="ECO:0007669"/>
    <property type="project" value="TreeGrafter"/>
</dbReference>
<comment type="function">
    <text evidence="8">Hydrolyzes UDP-glucose to glucose 1-phosphate and UMP and ADP-ribose to ribose 5-phosphate and AMP. The physiological substrate is probably UDP-glucose. Poor activity on other substrates such as ADP-glucose, CDP-glucose, GDP-glucose and GDP-mannose.</text>
</comment>
<dbReference type="AlphaFoldDB" id="A0A922HT15"/>
<evidence type="ECO:0000256" key="3">
    <source>
        <dbReference type="ARBA" id="ARBA00011738"/>
    </source>
</evidence>
<evidence type="ECO:0000256" key="6">
    <source>
        <dbReference type="ARBA" id="ARBA00022842"/>
    </source>
</evidence>
<comment type="catalytic activity">
    <reaction evidence="7">
        <text>UDP-sugar + H2O = UMP + alpha-D-aldose 1-phosphate.</text>
        <dbReference type="EC" id="3.6.1.45"/>
    </reaction>
</comment>
<evidence type="ECO:0000313" key="14">
    <source>
        <dbReference type="Proteomes" id="UP000790347"/>
    </source>
</evidence>
<dbReference type="EMBL" id="ASGP02000006">
    <property type="protein sequence ID" value="KAH9501854.1"/>
    <property type="molecule type" value="Genomic_DNA"/>
</dbReference>
<organism evidence="13 14">
    <name type="scientific">Dermatophagoides farinae</name>
    <name type="common">American house dust mite</name>
    <dbReference type="NCBI Taxonomy" id="6954"/>
    <lineage>
        <taxon>Eukaryota</taxon>
        <taxon>Metazoa</taxon>
        <taxon>Ecdysozoa</taxon>
        <taxon>Arthropoda</taxon>
        <taxon>Chelicerata</taxon>
        <taxon>Arachnida</taxon>
        <taxon>Acari</taxon>
        <taxon>Acariformes</taxon>
        <taxon>Sarcoptiformes</taxon>
        <taxon>Astigmata</taxon>
        <taxon>Psoroptidia</taxon>
        <taxon>Analgoidea</taxon>
        <taxon>Pyroglyphidae</taxon>
        <taxon>Dermatophagoidinae</taxon>
        <taxon>Dermatophagoides</taxon>
    </lineage>
</organism>
<comment type="cofactor">
    <cofactor evidence="1">
        <name>Mg(2+)</name>
        <dbReference type="ChEBI" id="CHEBI:18420"/>
    </cofactor>
</comment>
<evidence type="ECO:0000256" key="8">
    <source>
        <dbReference type="ARBA" id="ARBA00054674"/>
    </source>
</evidence>
<accession>A0A922HT15</accession>
<dbReference type="NCBIfam" id="TIGR00052">
    <property type="entry name" value="nudix-type nucleoside diphosphatase, YffH/AdpP family"/>
    <property type="match status" value="1"/>
</dbReference>
<evidence type="ECO:0000256" key="1">
    <source>
        <dbReference type="ARBA" id="ARBA00001946"/>
    </source>
</evidence>
<keyword evidence="6" id="KW-0460">Magnesium</keyword>
<evidence type="ECO:0000256" key="9">
    <source>
        <dbReference type="ARBA" id="ARBA00066480"/>
    </source>
</evidence>
<dbReference type="FunFam" id="3.90.79.10:FF:000035">
    <property type="entry name" value="Uridine diphosphate glucose pyrophosphatase"/>
    <property type="match status" value="1"/>
</dbReference>
<dbReference type="InterPro" id="IPR004385">
    <property type="entry name" value="NDP_pyrophosphatase"/>
</dbReference>
<name>A0A922HT15_DERFA</name>
<dbReference type="PANTHER" id="PTHR11839">
    <property type="entry name" value="UDP/ADP-SUGAR PYROPHOSPHATASE"/>
    <property type="match status" value="1"/>
</dbReference>
<evidence type="ECO:0000256" key="4">
    <source>
        <dbReference type="ARBA" id="ARBA00022490"/>
    </source>
</evidence>
<dbReference type="Proteomes" id="UP000790347">
    <property type="component" value="Unassembled WGS sequence"/>
</dbReference>
<dbReference type="SUPFAM" id="SSF55811">
    <property type="entry name" value="Nudix"/>
    <property type="match status" value="1"/>
</dbReference>
<dbReference type="PROSITE" id="PS51462">
    <property type="entry name" value="NUDIX"/>
    <property type="match status" value="1"/>
</dbReference>
<comment type="subcellular location">
    <subcellularLocation>
        <location evidence="2">Cytoplasm</location>
    </subcellularLocation>
</comment>
<dbReference type="EC" id="3.6.1.45" evidence="9"/>
<dbReference type="GO" id="GO:0019693">
    <property type="term" value="P:ribose phosphate metabolic process"/>
    <property type="evidence" value="ECO:0007669"/>
    <property type="project" value="TreeGrafter"/>
</dbReference>
<evidence type="ECO:0000259" key="12">
    <source>
        <dbReference type="PROSITE" id="PS51462"/>
    </source>
</evidence>
<evidence type="ECO:0000256" key="11">
    <source>
        <dbReference type="ARBA" id="ARBA00080475"/>
    </source>
</evidence>
<evidence type="ECO:0000256" key="5">
    <source>
        <dbReference type="ARBA" id="ARBA00022801"/>
    </source>
</evidence>
<gene>
    <name evidence="13" type="primary">NUDT14</name>
    <name evidence="13" type="ORF">DERF_012663</name>
</gene>
<feature type="domain" description="Nudix hydrolase" evidence="12">
    <location>
        <begin position="55"/>
        <end position="219"/>
    </location>
</feature>
<keyword evidence="5 13" id="KW-0378">Hydrolase</keyword>
<dbReference type="InterPro" id="IPR015797">
    <property type="entry name" value="NUDIX_hydrolase-like_dom_sf"/>
</dbReference>